<dbReference type="Proteomes" id="UP000000844">
    <property type="component" value="Chromosome"/>
</dbReference>
<dbReference type="HOGENOM" id="CLU_092760_1_0_11"/>
<dbReference type="AlphaFoldDB" id="D3PZ46"/>
<dbReference type="InterPro" id="IPR027417">
    <property type="entry name" value="P-loop_NTPase"/>
</dbReference>
<dbReference type="EMBL" id="CP001778">
    <property type="protein sequence ID" value="ADD45475.1"/>
    <property type="molecule type" value="Genomic_DNA"/>
</dbReference>
<dbReference type="KEGG" id="sna:Snas_5846"/>
<organism evidence="1 2">
    <name type="scientific">Stackebrandtia nassauensis (strain DSM 44728 / CIP 108903 / NRRL B-16338 / NBRC 102104 / LLR-40K-21)</name>
    <dbReference type="NCBI Taxonomy" id="446470"/>
    <lineage>
        <taxon>Bacteria</taxon>
        <taxon>Bacillati</taxon>
        <taxon>Actinomycetota</taxon>
        <taxon>Actinomycetes</taxon>
        <taxon>Glycomycetales</taxon>
        <taxon>Glycomycetaceae</taxon>
        <taxon>Stackebrandtia</taxon>
    </lineage>
</organism>
<gene>
    <name evidence="1" type="ordered locus">Snas_5846</name>
</gene>
<evidence type="ECO:0000313" key="2">
    <source>
        <dbReference type="Proteomes" id="UP000000844"/>
    </source>
</evidence>
<keyword evidence="2" id="KW-1185">Reference proteome</keyword>
<dbReference type="Gene3D" id="3.40.50.300">
    <property type="entry name" value="P-loop containing nucleotide triphosphate hydrolases"/>
    <property type="match status" value="1"/>
</dbReference>
<evidence type="ECO:0000313" key="1">
    <source>
        <dbReference type="EMBL" id="ADD45475.1"/>
    </source>
</evidence>
<name>D3PZ46_STANL</name>
<sequence length="260" mass="28107">MRPLWIGGQAGCGKSTVARILARRHGLRWYNADTRTWAHRDRALRAGDPDARRFEELDPVERWRRPVPELLRMSLHHVRGPMVAEDVRGLPAPLTIAEGTTVTPRVTGDDPAVWLLASRATRVARLAGRGLGEGQLALYLELAEVVAAEVRAAGAPVITVDDRDVAATVAAVEELFAEPLAAGPKAEGPQERRALLREANAAIIEQCRGFSSRPWANVELSQIRRGFGCECGDPGCLAEVELAVCDYAPPVLAPGHTPTG</sequence>
<protein>
    <submittedName>
        <fullName evidence="1">Uncharacterized protein</fullName>
    </submittedName>
</protein>
<reference evidence="1 2" key="1">
    <citation type="journal article" date="2009" name="Stand. Genomic Sci.">
        <title>Complete genome sequence of Stackebrandtia nassauensis type strain (LLR-40K-21).</title>
        <authorList>
            <person name="Munk C."/>
            <person name="Lapidus A."/>
            <person name="Copeland A."/>
            <person name="Jando M."/>
            <person name="Mayilraj S."/>
            <person name="Glavina Del Rio T."/>
            <person name="Nolan M."/>
            <person name="Chen F."/>
            <person name="Lucas S."/>
            <person name="Tice H."/>
            <person name="Cheng J.F."/>
            <person name="Han C."/>
            <person name="Detter J.C."/>
            <person name="Bruce D."/>
            <person name="Goodwin L."/>
            <person name="Chain P."/>
            <person name="Pitluck S."/>
            <person name="Goker M."/>
            <person name="Ovchinikova G."/>
            <person name="Pati A."/>
            <person name="Ivanova N."/>
            <person name="Mavromatis K."/>
            <person name="Chen A."/>
            <person name="Palaniappan K."/>
            <person name="Land M."/>
            <person name="Hauser L."/>
            <person name="Chang Y.J."/>
            <person name="Jeffries C.D."/>
            <person name="Bristow J."/>
            <person name="Eisen J.A."/>
            <person name="Markowitz V."/>
            <person name="Hugenholtz P."/>
            <person name="Kyrpides N.C."/>
            <person name="Klenk H.P."/>
        </authorList>
    </citation>
    <scope>NUCLEOTIDE SEQUENCE [LARGE SCALE GENOMIC DNA]</scope>
    <source>
        <strain evidence="2">DSM 44728 / CIP 108903 / NRRL B-16338 / NBRC 102104 / LLR-40K-21</strain>
    </source>
</reference>
<dbReference type="eggNOG" id="COG0237">
    <property type="taxonomic scope" value="Bacteria"/>
</dbReference>
<dbReference type="OrthoDB" id="3820382at2"/>
<dbReference type="RefSeq" id="WP_013021046.1">
    <property type="nucleotide sequence ID" value="NC_013947.1"/>
</dbReference>
<dbReference type="SUPFAM" id="SSF52540">
    <property type="entry name" value="P-loop containing nucleoside triphosphate hydrolases"/>
    <property type="match status" value="1"/>
</dbReference>
<proteinExistence type="predicted"/>
<accession>D3PZ46</accession>
<dbReference type="STRING" id="446470.Snas_5846"/>